<gene>
    <name evidence="2" type="ORF">N177_0534</name>
</gene>
<comment type="caution">
    <text evidence="2">The sequence shown here is derived from an EMBL/GenBank/DDBJ whole genome shotgun (WGS) entry which is preliminary data.</text>
</comment>
<proteinExistence type="predicted"/>
<dbReference type="RefSeq" id="WP_023430683.1">
    <property type="nucleotide sequence ID" value="NZ_AWXZ01000013.1"/>
</dbReference>
<dbReference type="OrthoDB" id="996425at2"/>
<feature type="signal peptide" evidence="1">
    <location>
        <begin position="1"/>
        <end position="27"/>
    </location>
</feature>
<sequence>MTRRTCFRILSTCLLAAFLASLTPVLAAQWARYDNERFGYSLRYPADIFAQAEPSQNGDGITLFTRDGRARLIVFGGHNALGHDSDTIARELSSLEDISEVTYRRVADRWIVLSGYLKDSPRGEEMIFYERVEFSPSRDAISGFRIEYPTSMREPIDSLIGPIGRSLTAPAPR</sequence>
<keyword evidence="3" id="KW-1185">Reference proteome</keyword>
<organism evidence="2 3">
    <name type="scientific">Lutibaculum baratangense AMV1</name>
    <dbReference type="NCBI Taxonomy" id="631454"/>
    <lineage>
        <taxon>Bacteria</taxon>
        <taxon>Pseudomonadati</taxon>
        <taxon>Pseudomonadota</taxon>
        <taxon>Alphaproteobacteria</taxon>
        <taxon>Hyphomicrobiales</taxon>
        <taxon>Tepidamorphaceae</taxon>
        <taxon>Lutibaculum</taxon>
    </lineage>
</organism>
<dbReference type="eggNOG" id="ENOG5033CPG">
    <property type="taxonomic scope" value="Bacteria"/>
</dbReference>
<reference evidence="2 3" key="1">
    <citation type="journal article" date="2014" name="Genome Announc.">
        <title>Draft Genome Sequence of Lutibaculum baratangense Strain AMV1T, Isolated from a Mud Volcano in Andamans, India.</title>
        <authorList>
            <person name="Singh A."/>
            <person name="Sreenivas A."/>
            <person name="Sathyanarayana Reddy G."/>
            <person name="Pinnaka A.K."/>
            <person name="Shivaji S."/>
        </authorList>
    </citation>
    <scope>NUCLEOTIDE SEQUENCE [LARGE SCALE GENOMIC DNA]</scope>
    <source>
        <strain evidence="2 3">AMV1</strain>
    </source>
</reference>
<accession>V4RUK0</accession>
<dbReference type="EMBL" id="AWXZ01000013">
    <property type="protein sequence ID" value="ESR26750.1"/>
    <property type="molecule type" value="Genomic_DNA"/>
</dbReference>
<dbReference type="STRING" id="631454.N177_0534"/>
<evidence type="ECO:0000313" key="3">
    <source>
        <dbReference type="Proteomes" id="UP000017819"/>
    </source>
</evidence>
<protein>
    <submittedName>
        <fullName evidence="2">Uncharacterized protein</fullName>
    </submittedName>
</protein>
<dbReference type="AlphaFoldDB" id="V4RUK0"/>
<name>V4RUK0_9HYPH</name>
<dbReference type="Proteomes" id="UP000017819">
    <property type="component" value="Unassembled WGS sequence"/>
</dbReference>
<keyword evidence="1" id="KW-0732">Signal</keyword>
<evidence type="ECO:0000313" key="2">
    <source>
        <dbReference type="EMBL" id="ESR26750.1"/>
    </source>
</evidence>
<feature type="chain" id="PRO_5004726000" evidence="1">
    <location>
        <begin position="28"/>
        <end position="173"/>
    </location>
</feature>
<evidence type="ECO:0000256" key="1">
    <source>
        <dbReference type="SAM" id="SignalP"/>
    </source>
</evidence>